<dbReference type="SUPFAM" id="SSF52016">
    <property type="entry name" value="LeuD/IlvD-like"/>
    <property type="match status" value="1"/>
</dbReference>
<dbReference type="Gene3D" id="3.50.30.10">
    <property type="entry name" value="Phosphohistidine domain"/>
    <property type="match status" value="1"/>
</dbReference>
<proteinExistence type="predicted"/>
<keyword evidence="1" id="KW-0408">Iron</keyword>
<name>A0A9W9U0V6_9EURO</name>
<dbReference type="PIRSF" id="PIRSF036630">
    <property type="entry name" value="UCP036630"/>
    <property type="match status" value="1"/>
</dbReference>
<dbReference type="AlphaFoldDB" id="A0A9W9U0V6"/>
<keyword evidence="6" id="KW-1185">Reference proteome</keyword>
<dbReference type="Pfam" id="PF01989">
    <property type="entry name" value="AcnX_swivel_put"/>
    <property type="match status" value="1"/>
</dbReference>
<dbReference type="InterPro" id="IPR012047">
    <property type="entry name" value="AcnX"/>
</dbReference>
<feature type="domain" description="Phosphomevalonate dehydratase small subunit-like" evidence="3">
    <location>
        <begin position="22"/>
        <end position="106"/>
    </location>
</feature>
<dbReference type="EMBL" id="JAPZBO010000009">
    <property type="protein sequence ID" value="KAJ5303646.1"/>
    <property type="molecule type" value="Genomic_DNA"/>
</dbReference>
<dbReference type="PANTHER" id="PTHR36577">
    <property type="entry name" value="DUF521 DOMAIN PROTEIN (AFU_ORTHOLOGUE AFUA_6G00490)"/>
    <property type="match status" value="1"/>
</dbReference>
<accession>A0A9W9U0V6</accession>
<evidence type="ECO:0000313" key="5">
    <source>
        <dbReference type="EMBL" id="KAJ5303646.1"/>
    </source>
</evidence>
<feature type="domain" description="Phosphomevalonate dehydratase large subunit-like" evidence="4">
    <location>
        <begin position="159"/>
        <end position="565"/>
    </location>
</feature>
<organism evidence="5 6">
    <name type="scientific">Penicillium atrosanguineum</name>
    <dbReference type="NCBI Taxonomy" id="1132637"/>
    <lineage>
        <taxon>Eukaryota</taxon>
        <taxon>Fungi</taxon>
        <taxon>Dikarya</taxon>
        <taxon>Ascomycota</taxon>
        <taxon>Pezizomycotina</taxon>
        <taxon>Eurotiomycetes</taxon>
        <taxon>Eurotiomycetidae</taxon>
        <taxon>Eurotiales</taxon>
        <taxon>Aspergillaceae</taxon>
        <taxon>Penicillium</taxon>
    </lineage>
</organism>
<dbReference type="InterPro" id="IPR007506">
    <property type="entry name" value="PMDh-L-like_dom"/>
</dbReference>
<gene>
    <name evidence="5" type="ORF">N7476_010445</name>
</gene>
<evidence type="ECO:0000313" key="6">
    <source>
        <dbReference type="Proteomes" id="UP001147746"/>
    </source>
</evidence>
<sequence>MRAHEIIPGIAEGDLVASKVALSFWGGVSPRNGIVIDSHHPLVGKSIAGKILAIPSGRGSCTGSGVILELLLNGSAPCVLIFGREEMILTIGVLIAQEMFQKSIPVLQIPMSSFDTLLQLDRLRVADGQIQWGDSLYDGALNQPVTPCPILRQPDFATIELTPFDRELLQGVHGEAAQMAMRVILRIARIHGVTELIDVKQAHIDCCIYTGPATLKFAQKLCDMGAKVRIPTSLNSISIDRRLWRSQGVDPDLGEPSEQLAEAFLKMGAQPTFTCAPYLLDTAPKAGENIMWAESNAVVFANSVLGARTIKCPDYLDVCVSLTGRALNTGCHLTDNRKARVEIHMESVQDTDDTLFALLGYLAGDIAADHVPIITGLEKKGATMDDLKAFGAAFATTSSAPMFHIAGITIEARSLSDIASHLKETSKVTITLPELAKQWLRFSPCEDGETSTAIDLVSLGNPHFSFDEIVKLVRLCSGRKKDERTTLVVTCNRDTYSKAAQEGHITTLDDFGAQILTDTCWCMIQEPVIPPHTQTILTNSAKYAHYGKGLTGRKVWLRSLAQCVDAVCSGCVHNSLPAWLGGTILP</sequence>
<evidence type="ECO:0000256" key="2">
    <source>
        <dbReference type="ARBA" id="ARBA00023239"/>
    </source>
</evidence>
<dbReference type="CDD" id="cd01355">
    <property type="entry name" value="AcnX"/>
    <property type="match status" value="1"/>
</dbReference>
<dbReference type="Proteomes" id="UP001147746">
    <property type="component" value="Unassembled WGS sequence"/>
</dbReference>
<evidence type="ECO:0000256" key="1">
    <source>
        <dbReference type="ARBA" id="ARBA00023004"/>
    </source>
</evidence>
<keyword evidence="2" id="KW-0456">Lyase</keyword>
<protein>
    <submittedName>
        <fullName evidence="5">Aconitase/3-isopropylmalate dehydratase large subunit alpha/beta/alpha subdomain 1/3</fullName>
    </submittedName>
</protein>
<dbReference type="GO" id="GO:0016829">
    <property type="term" value="F:lyase activity"/>
    <property type="evidence" value="ECO:0007669"/>
    <property type="project" value="UniProtKB-KW"/>
</dbReference>
<evidence type="ECO:0000259" key="4">
    <source>
        <dbReference type="Pfam" id="PF04412"/>
    </source>
</evidence>
<dbReference type="CDD" id="cd01356">
    <property type="entry name" value="AcnX_swivel"/>
    <property type="match status" value="1"/>
</dbReference>
<reference evidence="5" key="1">
    <citation type="submission" date="2022-12" db="EMBL/GenBank/DDBJ databases">
        <authorList>
            <person name="Petersen C."/>
        </authorList>
    </citation>
    <scope>NUCLEOTIDE SEQUENCE</scope>
    <source>
        <strain evidence="5">IBT 21472</strain>
    </source>
</reference>
<dbReference type="PANTHER" id="PTHR36577:SF3">
    <property type="entry name" value="DUF521 DOMAIN PROTEIN (AFU_ORTHOLOGUE AFUA_6G00490)"/>
    <property type="match status" value="1"/>
</dbReference>
<dbReference type="Pfam" id="PF04412">
    <property type="entry name" value="AcnX"/>
    <property type="match status" value="1"/>
</dbReference>
<reference evidence="5" key="2">
    <citation type="journal article" date="2023" name="IMA Fungus">
        <title>Comparative genomic study of the Penicillium genus elucidates a diverse pangenome and 15 lateral gene transfer events.</title>
        <authorList>
            <person name="Petersen C."/>
            <person name="Sorensen T."/>
            <person name="Nielsen M.R."/>
            <person name="Sondergaard T.E."/>
            <person name="Sorensen J.L."/>
            <person name="Fitzpatrick D.A."/>
            <person name="Frisvad J.C."/>
            <person name="Nielsen K.L."/>
        </authorList>
    </citation>
    <scope>NUCLEOTIDE SEQUENCE</scope>
    <source>
        <strain evidence="5">IBT 21472</strain>
    </source>
</reference>
<evidence type="ECO:0000259" key="3">
    <source>
        <dbReference type="Pfam" id="PF01989"/>
    </source>
</evidence>
<comment type="caution">
    <text evidence="5">The sequence shown here is derived from an EMBL/GenBank/DDBJ whole genome shotgun (WGS) entry which is preliminary data.</text>
</comment>
<dbReference type="InterPro" id="IPR002840">
    <property type="entry name" value="PMDh-S-like_dom"/>
</dbReference>